<reference evidence="1 2" key="1">
    <citation type="submission" date="2024-02" db="EMBL/GenBank/DDBJ databases">
        <title>A chromosome-level genome assembly of Drosophila madeirensis, a fruit fly species endemic to Madeira island.</title>
        <authorList>
            <person name="Tomihara K."/>
            <person name="Llopart A."/>
            <person name="Yamamoto D."/>
        </authorList>
    </citation>
    <scope>NUCLEOTIDE SEQUENCE [LARGE SCALE GENOMIC DNA]</scope>
    <source>
        <strain evidence="1 2">RF1</strain>
    </source>
</reference>
<dbReference type="Proteomes" id="UP001500889">
    <property type="component" value="Chromosome U"/>
</dbReference>
<evidence type="ECO:0000313" key="2">
    <source>
        <dbReference type="Proteomes" id="UP001500889"/>
    </source>
</evidence>
<name>A0AAU9FK89_DROMD</name>
<protein>
    <submittedName>
        <fullName evidence="1">Uncharacterized protein</fullName>
    </submittedName>
</protein>
<organism evidence="1 2">
    <name type="scientific">Drosophila madeirensis</name>
    <name type="common">Fruit fly</name>
    <dbReference type="NCBI Taxonomy" id="30013"/>
    <lineage>
        <taxon>Eukaryota</taxon>
        <taxon>Metazoa</taxon>
        <taxon>Ecdysozoa</taxon>
        <taxon>Arthropoda</taxon>
        <taxon>Hexapoda</taxon>
        <taxon>Insecta</taxon>
        <taxon>Pterygota</taxon>
        <taxon>Neoptera</taxon>
        <taxon>Endopterygota</taxon>
        <taxon>Diptera</taxon>
        <taxon>Brachycera</taxon>
        <taxon>Muscomorpha</taxon>
        <taxon>Ephydroidea</taxon>
        <taxon>Drosophilidae</taxon>
        <taxon>Drosophila</taxon>
        <taxon>Sophophora</taxon>
    </lineage>
</organism>
<sequence>MLRTKKIQPDPSNKTVTAIQKKWSTEKWHRTVHNRQMQRQAHKLQLRQLPSMPTEMPFRLYGIGSFARGHIHYPK</sequence>
<gene>
    <name evidence="1" type="ORF">DMAD_13265</name>
</gene>
<proteinExistence type="predicted"/>
<evidence type="ECO:0000313" key="1">
    <source>
        <dbReference type="EMBL" id="BFF95971.1"/>
    </source>
</evidence>
<accession>A0AAU9FK89</accession>
<keyword evidence="2" id="KW-1185">Reference proteome</keyword>
<dbReference type="EMBL" id="AP029264">
    <property type="protein sequence ID" value="BFF95971.1"/>
    <property type="molecule type" value="Genomic_DNA"/>
</dbReference>
<dbReference type="AlphaFoldDB" id="A0AAU9FK89"/>